<feature type="transmembrane region" description="Helical" evidence="17">
    <location>
        <begin position="329"/>
        <end position="351"/>
    </location>
</feature>
<feature type="transmembrane region" description="Helical" evidence="17">
    <location>
        <begin position="109"/>
        <end position="132"/>
    </location>
</feature>
<dbReference type="EC" id="2.4.99.28" evidence="14"/>
<dbReference type="Proteomes" id="UP001322664">
    <property type="component" value="Chromosome"/>
</dbReference>
<dbReference type="RefSeq" id="WP_293922173.1">
    <property type="nucleotide sequence ID" value="NZ_CP137624.1"/>
</dbReference>
<keyword evidence="3" id="KW-0808">Transferase</keyword>
<feature type="transmembrane region" description="Helical" evidence="17">
    <location>
        <begin position="282"/>
        <end position="308"/>
    </location>
</feature>
<name>A0ABZ0RXS2_9BACI</name>
<evidence type="ECO:0000256" key="11">
    <source>
        <dbReference type="ARBA" id="ARBA00038053"/>
    </source>
</evidence>
<evidence type="ECO:0000256" key="6">
    <source>
        <dbReference type="ARBA" id="ARBA00022984"/>
    </source>
</evidence>
<evidence type="ECO:0000256" key="8">
    <source>
        <dbReference type="ARBA" id="ARBA00023136"/>
    </source>
</evidence>
<feature type="transmembrane region" description="Helical" evidence="17">
    <location>
        <begin position="175"/>
        <end position="192"/>
    </location>
</feature>
<keyword evidence="2" id="KW-0328">Glycosyltransferase</keyword>
<evidence type="ECO:0000256" key="9">
    <source>
        <dbReference type="ARBA" id="ARBA00032370"/>
    </source>
</evidence>
<evidence type="ECO:0000256" key="16">
    <source>
        <dbReference type="ARBA" id="ARBA00049966"/>
    </source>
</evidence>
<keyword evidence="7 17" id="KW-1133">Transmembrane helix</keyword>
<evidence type="ECO:0000256" key="14">
    <source>
        <dbReference type="ARBA" id="ARBA00044770"/>
    </source>
</evidence>
<feature type="transmembrane region" description="Helical" evidence="17">
    <location>
        <begin position="12"/>
        <end position="33"/>
    </location>
</feature>
<gene>
    <name evidence="18" type="ORF">R6U77_19690</name>
</gene>
<comment type="catalytic activity">
    <reaction evidence="15">
        <text>[GlcNAc-(1-&gt;4)-Mur2Ac(oyl-L-Ala-gamma-D-Glu-L-Lys-D-Ala-D-Ala)](n)-di-trans,octa-cis-undecaprenyl diphosphate + beta-D-GlcNAc-(1-&gt;4)-Mur2Ac(oyl-L-Ala-gamma-D-Glu-L-Lys-D-Ala-D-Ala)-di-trans,octa-cis-undecaprenyl diphosphate = [GlcNAc-(1-&gt;4)-Mur2Ac(oyl-L-Ala-gamma-D-Glu-L-Lys-D-Ala-D-Ala)](n+1)-di-trans,octa-cis-undecaprenyl diphosphate + di-trans,octa-cis-undecaprenyl diphosphate + H(+)</text>
        <dbReference type="Rhea" id="RHEA:23708"/>
        <dbReference type="Rhea" id="RHEA-COMP:9602"/>
        <dbReference type="Rhea" id="RHEA-COMP:9603"/>
        <dbReference type="ChEBI" id="CHEBI:15378"/>
        <dbReference type="ChEBI" id="CHEBI:58405"/>
        <dbReference type="ChEBI" id="CHEBI:60033"/>
        <dbReference type="ChEBI" id="CHEBI:78435"/>
        <dbReference type="EC" id="2.4.99.28"/>
    </reaction>
</comment>
<comment type="similarity">
    <text evidence="11">Belongs to the SEDS family. FtsW subfamily.</text>
</comment>
<evidence type="ECO:0000313" key="19">
    <source>
        <dbReference type="Proteomes" id="UP001322664"/>
    </source>
</evidence>
<keyword evidence="8 17" id="KW-0472">Membrane</keyword>
<feature type="transmembrane region" description="Helical" evidence="17">
    <location>
        <begin position="153"/>
        <end position="169"/>
    </location>
</feature>
<dbReference type="PANTHER" id="PTHR30474:SF2">
    <property type="entry name" value="PEPTIDOGLYCAN GLYCOSYLTRANSFERASE FTSW-RELATED"/>
    <property type="match status" value="1"/>
</dbReference>
<keyword evidence="19" id="KW-1185">Reference proteome</keyword>
<evidence type="ECO:0000256" key="10">
    <source>
        <dbReference type="ARBA" id="ARBA00033270"/>
    </source>
</evidence>
<dbReference type="InterPro" id="IPR018365">
    <property type="entry name" value="Cell_cycle_FtsW-rel_CS"/>
</dbReference>
<reference evidence="18 19" key="1">
    <citation type="submission" date="2023-09" db="EMBL/GenBank/DDBJ databases">
        <authorList>
            <person name="Page C.A."/>
            <person name="Perez-Diaz I.M."/>
        </authorList>
    </citation>
    <scope>NUCLEOTIDE SEQUENCE [LARGE SCALE GENOMIC DNA]</scope>
    <source>
        <strain evidence="18 19">Ll15</strain>
    </source>
</reference>
<evidence type="ECO:0000256" key="2">
    <source>
        <dbReference type="ARBA" id="ARBA00022676"/>
    </source>
</evidence>
<evidence type="ECO:0000256" key="12">
    <source>
        <dbReference type="ARBA" id="ARBA00041185"/>
    </source>
</evidence>
<evidence type="ECO:0000256" key="4">
    <source>
        <dbReference type="ARBA" id="ARBA00022692"/>
    </source>
</evidence>
<feature type="transmembrane region" description="Helical" evidence="17">
    <location>
        <begin position="79"/>
        <end position="97"/>
    </location>
</feature>
<feature type="transmembrane region" description="Helical" evidence="17">
    <location>
        <begin position="199"/>
        <end position="218"/>
    </location>
</feature>
<dbReference type="Pfam" id="PF01098">
    <property type="entry name" value="FTSW_RODA_SPOVE"/>
    <property type="match status" value="1"/>
</dbReference>
<organism evidence="18 19">
    <name type="scientific">Lysinibacillus louembei</name>
    <dbReference type="NCBI Taxonomy" id="1470088"/>
    <lineage>
        <taxon>Bacteria</taxon>
        <taxon>Bacillati</taxon>
        <taxon>Bacillota</taxon>
        <taxon>Bacilli</taxon>
        <taxon>Bacillales</taxon>
        <taxon>Bacillaceae</taxon>
        <taxon>Lysinibacillus</taxon>
    </lineage>
</organism>
<keyword evidence="4 17" id="KW-0812">Transmembrane</keyword>
<comment type="function">
    <text evidence="16">Peptidoglycan polymerase that is essential for cell division.</text>
</comment>
<evidence type="ECO:0000256" key="13">
    <source>
        <dbReference type="ARBA" id="ARBA00041418"/>
    </source>
</evidence>
<keyword evidence="5" id="KW-0133">Cell shape</keyword>
<evidence type="ECO:0000256" key="5">
    <source>
        <dbReference type="ARBA" id="ARBA00022960"/>
    </source>
</evidence>
<comment type="subcellular location">
    <subcellularLocation>
        <location evidence="1">Membrane</location>
        <topology evidence="1">Multi-pass membrane protein</topology>
    </subcellularLocation>
</comment>
<dbReference type="EMBL" id="CP137624">
    <property type="protein sequence ID" value="WPK12086.1"/>
    <property type="molecule type" value="Genomic_DNA"/>
</dbReference>
<evidence type="ECO:0000256" key="3">
    <source>
        <dbReference type="ARBA" id="ARBA00022679"/>
    </source>
</evidence>
<evidence type="ECO:0000256" key="1">
    <source>
        <dbReference type="ARBA" id="ARBA00004141"/>
    </source>
</evidence>
<dbReference type="PANTHER" id="PTHR30474">
    <property type="entry name" value="CELL CYCLE PROTEIN"/>
    <property type="match status" value="1"/>
</dbReference>
<keyword evidence="6" id="KW-0573">Peptidoglycan synthesis</keyword>
<sequence length="390" mass="42646">MKKYFATYFRNFDYPLFITYILLCLFGLVMIYSSSMMVAITEQKPPDAYYAKQLTNLKVAALAFIVGAFFPYKHYSNKTILFMLMCVMAVLLAWVNINGMSAGGSKSWISLFGIMNFQPSEYAKLFVILYFAGSLYKKGLRESSIQNVQPNDIIYPISIWLLILFSVGMETDLGAVLIIGVIAMSILAFSGIKGRTLGKFVAVLGIFGTIIIAAVFLIKGDILTESRMGRFLVLKNPFEYADGSGYQIVNGYLAIGAGGLEGRGLGQSIQKLGYLPHPETDFIMAIIAEELGVLGVAIVIGGLAFIVLRGLYIAMTTKDPLARMIAGGIAVWIGFQAFLNLAGLAGIFPLTGVTLPFISYGGTSILLLSLAMGILINISMYYKFDKRKQS</sequence>
<evidence type="ECO:0000256" key="7">
    <source>
        <dbReference type="ARBA" id="ARBA00022989"/>
    </source>
</evidence>
<evidence type="ECO:0000256" key="17">
    <source>
        <dbReference type="SAM" id="Phobius"/>
    </source>
</evidence>
<protein>
    <recommendedName>
        <fullName evidence="12">Probable peptidoglycan glycosyltransferase FtsW</fullName>
        <ecNumber evidence="14">2.4.99.28</ecNumber>
    </recommendedName>
    <alternativeName>
        <fullName evidence="13">Cell division protein FtsW</fullName>
    </alternativeName>
    <alternativeName>
        <fullName evidence="10">Cell wall polymerase</fullName>
    </alternativeName>
    <alternativeName>
        <fullName evidence="9">Peptidoglycan polymerase</fullName>
    </alternativeName>
</protein>
<evidence type="ECO:0000256" key="15">
    <source>
        <dbReference type="ARBA" id="ARBA00049902"/>
    </source>
</evidence>
<accession>A0ABZ0RXS2</accession>
<feature type="transmembrane region" description="Helical" evidence="17">
    <location>
        <begin position="53"/>
        <end position="72"/>
    </location>
</feature>
<proteinExistence type="inferred from homology"/>
<dbReference type="PROSITE" id="PS00428">
    <property type="entry name" value="FTSW_RODA_SPOVE"/>
    <property type="match status" value="1"/>
</dbReference>
<feature type="transmembrane region" description="Helical" evidence="17">
    <location>
        <begin position="357"/>
        <end position="382"/>
    </location>
</feature>
<evidence type="ECO:0000313" key="18">
    <source>
        <dbReference type="EMBL" id="WPK12086.1"/>
    </source>
</evidence>
<dbReference type="InterPro" id="IPR001182">
    <property type="entry name" value="FtsW/RodA"/>
</dbReference>